<dbReference type="RefSeq" id="WP_191159505.1">
    <property type="nucleotide sequence ID" value="NZ_JACWMX010000001.1"/>
</dbReference>
<dbReference type="Proteomes" id="UP000619078">
    <property type="component" value="Unassembled WGS sequence"/>
</dbReference>
<dbReference type="GO" id="GO:0042802">
    <property type="term" value="F:identical protein binding"/>
    <property type="evidence" value="ECO:0007669"/>
    <property type="project" value="TreeGrafter"/>
</dbReference>
<dbReference type="InterPro" id="IPR037171">
    <property type="entry name" value="NagB/RpiA_transferase-like"/>
</dbReference>
<dbReference type="Pfam" id="PF01182">
    <property type="entry name" value="Glucosamine_iso"/>
    <property type="match status" value="1"/>
</dbReference>
<evidence type="ECO:0000256" key="1">
    <source>
        <dbReference type="ARBA" id="ARBA00022801"/>
    </source>
</evidence>
<dbReference type="InterPro" id="IPR004547">
    <property type="entry name" value="Glucosamine6P_isomerase"/>
</dbReference>
<proteinExistence type="predicted"/>
<evidence type="ECO:0000313" key="4">
    <source>
        <dbReference type="Proteomes" id="UP000619078"/>
    </source>
</evidence>
<comment type="caution">
    <text evidence="3">The sequence shown here is derived from an EMBL/GenBank/DDBJ whole genome shotgun (WGS) entry which is preliminary data.</text>
</comment>
<dbReference type="CDD" id="cd01399">
    <property type="entry name" value="GlcN6P_deaminase"/>
    <property type="match status" value="1"/>
</dbReference>
<sequence length="244" mass="26631">MKIYKYDTYDKMSKAAADIVAKQLKEKPDSVICFPSGDSPTGMLTHLVDCANSGKIDLSQCFFVGLDEWVGMDQNDFGSCKHYLHANFFSKLNIAPDHITLFDAKADDLEAECEKMNAFIKSKGGLDMMIVGIGMNGHLGLNEPGTPFDLYAHLSELDPLTVEVGQKYFQQETELTHGITLGLKHLQEAKIPVLIASGIKKAPIIHEALQGLVSTEVPASILQNIKPAIILLDEDAGSELEHGA</sequence>
<dbReference type="GO" id="GO:0006046">
    <property type="term" value="P:N-acetylglucosamine catabolic process"/>
    <property type="evidence" value="ECO:0007669"/>
    <property type="project" value="TreeGrafter"/>
</dbReference>
<evidence type="ECO:0000259" key="2">
    <source>
        <dbReference type="Pfam" id="PF01182"/>
    </source>
</evidence>
<dbReference type="GO" id="GO:0004342">
    <property type="term" value="F:glucosamine-6-phosphate deaminase activity"/>
    <property type="evidence" value="ECO:0007669"/>
    <property type="project" value="InterPro"/>
</dbReference>
<dbReference type="PANTHER" id="PTHR11280:SF5">
    <property type="entry name" value="GLUCOSAMINE-6-PHOSPHATE ISOMERASE"/>
    <property type="match status" value="1"/>
</dbReference>
<evidence type="ECO:0000313" key="3">
    <source>
        <dbReference type="EMBL" id="MBD1391505.1"/>
    </source>
</evidence>
<feature type="domain" description="Glucosamine/galactosamine-6-phosphate isomerase" evidence="2">
    <location>
        <begin position="10"/>
        <end position="223"/>
    </location>
</feature>
<dbReference type="PANTHER" id="PTHR11280">
    <property type="entry name" value="GLUCOSAMINE-6-PHOSPHATE ISOMERASE"/>
    <property type="match status" value="1"/>
</dbReference>
<keyword evidence="1" id="KW-0378">Hydrolase</keyword>
<accession>A0A926NN38</accession>
<reference evidence="3" key="1">
    <citation type="submission" date="2020-09" db="EMBL/GenBank/DDBJ databases">
        <title>Novel species of Mucilaginibacter isolated from a glacier on the Tibetan Plateau.</title>
        <authorList>
            <person name="Liu Q."/>
            <person name="Xin Y.-H."/>
        </authorList>
    </citation>
    <scope>NUCLEOTIDE SEQUENCE</scope>
    <source>
        <strain evidence="3">ZB1P21</strain>
    </source>
</reference>
<dbReference type="GO" id="GO:0006043">
    <property type="term" value="P:glucosamine catabolic process"/>
    <property type="evidence" value="ECO:0007669"/>
    <property type="project" value="TreeGrafter"/>
</dbReference>
<protein>
    <submittedName>
        <fullName evidence="3">Glucosamine-6-phosphate deaminase</fullName>
    </submittedName>
</protein>
<dbReference type="InterPro" id="IPR006148">
    <property type="entry name" value="Glc/Gal-6P_isomerase"/>
</dbReference>
<dbReference type="GO" id="GO:0019262">
    <property type="term" value="P:N-acetylneuraminate catabolic process"/>
    <property type="evidence" value="ECO:0007669"/>
    <property type="project" value="TreeGrafter"/>
</dbReference>
<gene>
    <name evidence="3" type="ORF">IDJ76_00205</name>
</gene>
<dbReference type="GO" id="GO:0005737">
    <property type="term" value="C:cytoplasm"/>
    <property type="evidence" value="ECO:0007669"/>
    <property type="project" value="TreeGrafter"/>
</dbReference>
<keyword evidence="4" id="KW-1185">Reference proteome</keyword>
<organism evidence="3 4">
    <name type="scientific">Mucilaginibacter glaciei</name>
    <dbReference type="NCBI Taxonomy" id="2772109"/>
    <lineage>
        <taxon>Bacteria</taxon>
        <taxon>Pseudomonadati</taxon>
        <taxon>Bacteroidota</taxon>
        <taxon>Sphingobacteriia</taxon>
        <taxon>Sphingobacteriales</taxon>
        <taxon>Sphingobacteriaceae</taxon>
        <taxon>Mucilaginibacter</taxon>
    </lineage>
</organism>
<dbReference type="Gene3D" id="3.40.50.1360">
    <property type="match status" value="1"/>
</dbReference>
<dbReference type="SUPFAM" id="SSF100950">
    <property type="entry name" value="NagB/RpiA/CoA transferase-like"/>
    <property type="match status" value="1"/>
</dbReference>
<dbReference type="AlphaFoldDB" id="A0A926NN38"/>
<dbReference type="GO" id="GO:0005975">
    <property type="term" value="P:carbohydrate metabolic process"/>
    <property type="evidence" value="ECO:0007669"/>
    <property type="project" value="InterPro"/>
</dbReference>
<dbReference type="EMBL" id="JACWMX010000001">
    <property type="protein sequence ID" value="MBD1391505.1"/>
    <property type="molecule type" value="Genomic_DNA"/>
</dbReference>
<name>A0A926NN38_9SPHI</name>